<evidence type="ECO:0000256" key="2">
    <source>
        <dbReference type="SAM" id="Phobius"/>
    </source>
</evidence>
<dbReference type="InterPro" id="IPR027417">
    <property type="entry name" value="P-loop_NTPase"/>
</dbReference>
<evidence type="ECO:0000256" key="1">
    <source>
        <dbReference type="ARBA" id="ARBA00022679"/>
    </source>
</evidence>
<evidence type="ECO:0000313" key="3">
    <source>
        <dbReference type="EMBL" id="TXB64204.1"/>
    </source>
</evidence>
<dbReference type="SUPFAM" id="SSF52540">
    <property type="entry name" value="P-loop containing nucleoside triphosphate hydrolases"/>
    <property type="match status" value="1"/>
</dbReference>
<dbReference type="OrthoDB" id="5432096at2"/>
<dbReference type="Pfam" id="PF13469">
    <property type="entry name" value="Sulfotransfer_3"/>
    <property type="match status" value="1"/>
</dbReference>
<organism evidence="3 4">
    <name type="scientific">Vicingus serpentipes</name>
    <dbReference type="NCBI Taxonomy" id="1926625"/>
    <lineage>
        <taxon>Bacteria</taxon>
        <taxon>Pseudomonadati</taxon>
        <taxon>Bacteroidota</taxon>
        <taxon>Flavobacteriia</taxon>
        <taxon>Flavobacteriales</taxon>
        <taxon>Vicingaceae</taxon>
        <taxon>Vicingus</taxon>
    </lineage>
</organism>
<keyword evidence="1 3" id="KW-0808">Transferase</keyword>
<proteinExistence type="predicted"/>
<accession>A0A5C6RQH8</accession>
<name>A0A5C6RQH8_9FLAO</name>
<dbReference type="PANTHER" id="PTHR12788:SF10">
    <property type="entry name" value="PROTEIN-TYROSINE SULFOTRANSFERASE"/>
    <property type="match status" value="1"/>
</dbReference>
<dbReference type="PANTHER" id="PTHR12788">
    <property type="entry name" value="PROTEIN-TYROSINE SULFOTRANSFERASE 2"/>
    <property type="match status" value="1"/>
</dbReference>
<dbReference type="GO" id="GO:0008476">
    <property type="term" value="F:protein-tyrosine sulfotransferase activity"/>
    <property type="evidence" value="ECO:0007669"/>
    <property type="project" value="InterPro"/>
</dbReference>
<sequence>MEQKKNNLDITPCFIVGIGRSGTTLLTDMLNGNPSISAAPENNFILFGKDLSSLSGNKLITEFKTLFKLNHNHTQSIWKPDLSFLEKYDLNEPHISYQDLCKEVYLNNNLAKDKNLIKVFVDKNPVYSLYVKNLITLFPDAKFIILTRDYRDNIVSRRTHTEGTISKLMVSYAASWNLYYKSILKYEQKFPNKFTRVKYENIVNKPKETLNKITDFLNIAFDEQMLHNHENSVMKKFEKADLPQAAKDKIIEMHNRLKMPLNNERINYWENKFSALDLILIETICSKTAKEFDYLSFSKATLVEEIWAYLRIITIYPLFRLSVAIYYCSYYNLPYKLKKNIFKSKYGV</sequence>
<keyword evidence="2" id="KW-0472">Membrane</keyword>
<feature type="transmembrane region" description="Helical" evidence="2">
    <location>
        <begin position="306"/>
        <end position="329"/>
    </location>
</feature>
<keyword evidence="4" id="KW-1185">Reference proteome</keyword>
<protein>
    <submittedName>
        <fullName evidence="3">Sulfotransferase</fullName>
    </submittedName>
</protein>
<evidence type="ECO:0000313" key="4">
    <source>
        <dbReference type="Proteomes" id="UP000321721"/>
    </source>
</evidence>
<dbReference type="AlphaFoldDB" id="A0A5C6RQH8"/>
<dbReference type="RefSeq" id="WP_147101254.1">
    <property type="nucleotide sequence ID" value="NZ_VOOS01000005.1"/>
</dbReference>
<dbReference type="Gene3D" id="3.40.50.300">
    <property type="entry name" value="P-loop containing nucleotide triphosphate hydrolases"/>
    <property type="match status" value="1"/>
</dbReference>
<dbReference type="InterPro" id="IPR026634">
    <property type="entry name" value="TPST-like"/>
</dbReference>
<gene>
    <name evidence="3" type="ORF">FRY74_10450</name>
</gene>
<dbReference type="Proteomes" id="UP000321721">
    <property type="component" value="Unassembled WGS sequence"/>
</dbReference>
<keyword evidence="2" id="KW-0812">Transmembrane</keyword>
<comment type="caution">
    <text evidence="3">The sequence shown here is derived from an EMBL/GenBank/DDBJ whole genome shotgun (WGS) entry which is preliminary data.</text>
</comment>
<keyword evidence="2" id="KW-1133">Transmembrane helix</keyword>
<dbReference type="EMBL" id="VOOS01000005">
    <property type="protein sequence ID" value="TXB64204.1"/>
    <property type="molecule type" value="Genomic_DNA"/>
</dbReference>
<reference evidence="3 4" key="1">
    <citation type="submission" date="2019-08" db="EMBL/GenBank/DDBJ databases">
        <title>Genome of Vicingus serpentipes NCIMB 15042.</title>
        <authorList>
            <person name="Bowman J.P."/>
        </authorList>
    </citation>
    <scope>NUCLEOTIDE SEQUENCE [LARGE SCALE GENOMIC DNA]</scope>
    <source>
        <strain evidence="3 4">NCIMB 15042</strain>
    </source>
</reference>